<dbReference type="Gene3D" id="1.10.510.10">
    <property type="entry name" value="Transferase(Phosphotransferase) domain 1"/>
    <property type="match status" value="1"/>
</dbReference>
<evidence type="ECO:0000313" key="10">
    <source>
        <dbReference type="EMBL" id="MBA0701379.1"/>
    </source>
</evidence>
<comment type="catalytic activity">
    <reaction evidence="8">
        <text>L-seryl-[protein] + ATP = O-phospho-L-seryl-[protein] + ADP + H(+)</text>
        <dbReference type="Rhea" id="RHEA:17989"/>
        <dbReference type="Rhea" id="RHEA-COMP:9863"/>
        <dbReference type="Rhea" id="RHEA-COMP:11604"/>
        <dbReference type="ChEBI" id="CHEBI:15378"/>
        <dbReference type="ChEBI" id="CHEBI:29999"/>
        <dbReference type="ChEBI" id="CHEBI:30616"/>
        <dbReference type="ChEBI" id="CHEBI:83421"/>
        <dbReference type="ChEBI" id="CHEBI:456216"/>
        <dbReference type="EC" id="2.7.11.1"/>
    </reaction>
</comment>
<dbReference type="EMBL" id="JABFAA010252467">
    <property type="protein sequence ID" value="MBA0701379.1"/>
    <property type="molecule type" value="Genomic_DNA"/>
</dbReference>
<evidence type="ECO:0000256" key="2">
    <source>
        <dbReference type="ARBA" id="ARBA00022527"/>
    </source>
</evidence>
<evidence type="ECO:0000313" key="11">
    <source>
        <dbReference type="Proteomes" id="UP000593577"/>
    </source>
</evidence>
<proteinExistence type="predicted"/>
<dbReference type="InterPro" id="IPR051420">
    <property type="entry name" value="Ser_Thr_Kinases_DiverseReg"/>
</dbReference>
<keyword evidence="4" id="KW-0547">Nucleotide-binding</keyword>
<keyword evidence="5" id="KW-0418">Kinase</keyword>
<gene>
    <name evidence="10" type="ORF">Goari_020694</name>
</gene>
<name>A0A7J8YQT2_GOSAI</name>
<dbReference type="InterPro" id="IPR000719">
    <property type="entry name" value="Prot_kinase_dom"/>
</dbReference>
<evidence type="ECO:0000256" key="8">
    <source>
        <dbReference type="ARBA" id="ARBA00048679"/>
    </source>
</evidence>
<evidence type="ECO:0000256" key="1">
    <source>
        <dbReference type="ARBA" id="ARBA00012513"/>
    </source>
</evidence>
<dbReference type="EC" id="2.7.11.1" evidence="1"/>
<dbReference type="GO" id="GO:0004674">
    <property type="term" value="F:protein serine/threonine kinase activity"/>
    <property type="evidence" value="ECO:0007669"/>
    <property type="project" value="UniProtKB-KW"/>
</dbReference>
<sequence length="57" mass="6198">MHHDCNPSIVHGDTSSNNILLNSELEAFIANFGTARLLDPDSYNRTLMAGTYGFIAA</sequence>
<feature type="non-terminal residue" evidence="10">
    <location>
        <position position="57"/>
    </location>
</feature>
<dbReference type="GO" id="GO:0005524">
    <property type="term" value="F:ATP binding"/>
    <property type="evidence" value="ECO:0007669"/>
    <property type="project" value="UniProtKB-KW"/>
</dbReference>
<dbReference type="Proteomes" id="UP000593577">
    <property type="component" value="Unassembled WGS sequence"/>
</dbReference>
<dbReference type="PANTHER" id="PTHR48005:SF16">
    <property type="entry name" value="MDIS1-INTERACTING RECEPTOR LIKE KINASE 2-LIKE ISOFORM X1"/>
    <property type="match status" value="1"/>
</dbReference>
<dbReference type="SUPFAM" id="SSF56112">
    <property type="entry name" value="Protein kinase-like (PK-like)"/>
    <property type="match status" value="1"/>
</dbReference>
<keyword evidence="6" id="KW-0067">ATP-binding</keyword>
<dbReference type="PANTHER" id="PTHR48005">
    <property type="entry name" value="LEUCINE RICH REPEAT KINASE 2"/>
    <property type="match status" value="1"/>
</dbReference>
<evidence type="ECO:0000256" key="4">
    <source>
        <dbReference type="ARBA" id="ARBA00022741"/>
    </source>
</evidence>
<keyword evidence="3" id="KW-0808">Transferase</keyword>
<keyword evidence="2" id="KW-0723">Serine/threonine-protein kinase</keyword>
<dbReference type="AlphaFoldDB" id="A0A7J8YQT2"/>
<evidence type="ECO:0000256" key="7">
    <source>
        <dbReference type="ARBA" id="ARBA00047899"/>
    </source>
</evidence>
<evidence type="ECO:0000256" key="6">
    <source>
        <dbReference type="ARBA" id="ARBA00022840"/>
    </source>
</evidence>
<dbReference type="InterPro" id="IPR011009">
    <property type="entry name" value="Kinase-like_dom_sf"/>
</dbReference>
<evidence type="ECO:0000256" key="3">
    <source>
        <dbReference type="ARBA" id="ARBA00022679"/>
    </source>
</evidence>
<reference evidence="10 11" key="1">
    <citation type="journal article" date="2019" name="Genome Biol. Evol.">
        <title>Insights into the evolution of the New World diploid cottons (Gossypium, subgenus Houzingenia) based on genome sequencing.</title>
        <authorList>
            <person name="Grover C.E."/>
            <person name="Arick M.A. 2nd"/>
            <person name="Thrash A."/>
            <person name="Conover J.L."/>
            <person name="Sanders W.S."/>
            <person name="Peterson D.G."/>
            <person name="Frelichowski J.E."/>
            <person name="Scheffler J.A."/>
            <person name="Scheffler B.E."/>
            <person name="Wendel J.F."/>
        </authorList>
    </citation>
    <scope>NUCLEOTIDE SEQUENCE [LARGE SCALE GENOMIC DNA]</scope>
    <source>
        <strain evidence="10">185</strain>
        <tissue evidence="10">Leaf</tissue>
    </source>
</reference>
<evidence type="ECO:0000259" key="9">
    <source>
        <dbReference type="PROSITE" id="PS50011"/>
    </source>
</evidence>
<comment type="caution">
    <text evidence="10">The sequence shown here is derived from an EMBL/GenBank/DDBJ whole genome shotgun (WGS) entry which is preliminary data.</text>
</comment>
<evidence type="ECO:0000256" key="5">
    <source>
        <dbReference type="ARBA" id="ARBA00022777"/>
    </source>
</evidence>
<comment type="catalytic activity">
    <reaction evidence="7">
        <text>L-threonyl-[protein] + ATP = O-phospho-L-threonyl-[protein] + ADP + H(+)</text>
        <dbReference type="Rhea" id="RHEA:46608"/>
        <dbReference type="Rhea" id="RHEA-COMP:11060"/>
        <dbReference type="Rhea" id="RHEA-COMP:11605"/>
        <dbReference type="ChEBI" id="CHEBI:15378"/>
        <dbReference type="ChEBI" id="CHEBI:30013"/>
        <dbReference type="ChEBI" id="CHEBI:30616"/>
        <dbReference type="ChEBI" id="CHEBI:61977"/>
        <dbReference type="ChEBI" id="CHEBI:456216"/>
        <dbReference type="EC" id="2.7.11.1"/>
    </reaction>
</comment>
<dbReference type="PROSITE" id="PS50011">
    <property type="entry name" value="PROTEIN_KINASE_DOM"/>
    <property type="match status" value="1"/>
</dbReference>
<accession>A0A7J8YQT2</accession>
<protein>
    <recommendedName>
        <fullName evidence="1">non-specific serine/threonine protein kinase</fullName>
        <ecNumber evidence="1">2.7.11.1</ecNumber>
    </recommendedName>
</protein>
<feature type="domain" description="Protein kinase" evidence="9">
    <location>
        <begin position="1"/>
        <end position="57"/>
    </location>
</feature>
<organism evidence="10 11">
    <name type="scientific">Gossypium aridum</name>
    <name type="common">American cotton</name>
    <name type="synonym">Erioxylum aridum</name>
    <dbReference type="NCBI Taxonomy" id="34290"/>
    <lineage>
        <taxon>Eukaryota</taxon>
        <taxon>Viridiplantae</taxon>
        <taxon>Streptophyta</taxon>
        <taxon>Embryophyta</taxon>
        <taxon>Tracheophyta</taxon>
        <taxon>Spermatophyta</taxon>
        <taxon>Magnoliopsida</taxon>
        <taxon>eudicotyledons</taxon>
        <taxon>Gunneridae</taxon>
        <taxon>Pentapetalae</taxon>
        <taxon>rosids</taxon>
        <taxon>malvids</taxon>
        <taxon>Malvales</taxon>
        <taxon>Malvaceae</taxon>
        <taxon>Malvoideae</taxon>
        <taxon>Gossypium</taxon>
    </lineage>
</organism>
<keyword evidence="11" id="KW-1185">Reference proteome</keyword>